<dbReference type="Proteomes" id="UP000215914">
    <property type="component" value="Unassembled WGS sequence"/>
</dbReference>
<dbReference type="Gramene" id="mRNA:HanXRQr2_Chr15g0701321">
    <property type="protein sequence ID" value="CDS:HanXRQr2_Chr15g0701321.1"/>
    <property type="gene ID" value="HanXRQr2_Chr15g0701321"/>
</dbReference>
<reference evidence="1" key="1">
    <citation type="journal article" date="2017" name="Nature">
        <title>The sunflower genome provides insights into oil metabolism, flowering and Asterid evolution.</title>
        <authorList>
            <person name="Badouin H."/>
            <person name="Gouzy J."/>
            <person name="Grassa C.J."/>
            <person name="Murat F."/>
            <person name="Staton S.E."/>
            <person name="Cottret L."/>
            <person name="Lelandais-Briere C."/>
            <person name="Owens G.L."/>
            <person name="Carrere S."/>
            <person name="Mayjonade B."/>
            <person name="Legrand L."/>
            <person name="Gill N."/>
            <person name="Kane N.C."/>
            <person name="Bowers J.E."/>
            <person name="Hubner S."/>
            <person name="Bellec A."/>
            <person name="Berard A."/>
            <person name="Berges H."/>
            <person name="Blanchet N."/>
            <person name="Boniface M.C."/>
            <person name="Brunel D."/>
            <person name="Catrice O."/>
            <person name="Chaidir N."/>
            <person name="Claudel C."/>
            <person name="Donnadieu C."/>
            <person name="Faraut T."/>
            <person name="Fievet G."/>
            <person name="Helmstetter N."/>
            <person name="King M."/>
            <person name="Knapp S.J."/>
            <person name="Lai Z."/>
            <person name="Le Paslier M.C."/>
            <person name="Lippi Y."/>
            <person name="Lorenzon L."/>
            <person name="Mandel J.R."/>
            <person name="Marage G."/>
            <person name="Marchand G."/>
            <person name="Marquand E."/>
            <person name="Bret-Mestries E."/>
            <person name="Morien E."/>
            <person name="Nambeesan S."/>
            <person name="Nguyen T."/>
            <person name="Pegot-Espagnet P."/>
            <person name="Pouilly N."/>
            <person name="Raftis F."/>
            <person name="Sallet E."/>
            <person name="Schiex T."/>
            <person name="Thomas J."/>
            <person name="Vandecasteele C."/>
            <person name="Vares D."/>
            <person name="Vear F."/>
            <person name="Vautrin S."/>
            <person name="Crespi M."/>
            <person name="Mangin B."/>
            <person name="Burke J.M."/>
            <person name="Salse J."/>
            <person name="Munos S."/>
            <person name="Vincourt P."/>
            <person name="Rieseberg L.H."/>
            <person name="Langlade N.B."/>
        </authorList>
    </citation>
    <scope>NUCLEOTIDE SEQUENCE</scope>
    <source>
        <tissue evidence="1">Leaves</tissue>
    </source>
</reference>
<keyword evidence="2" id="KW-1185">Reference proteome</keyword>
<name>A0A9K3E1D1_HELAN</name>
<proteinExistence type="predicted"/>
<gene>
    <name evidence="1" type="ORF">HanXRQr2_Chr15g0701321</name>
</gene>
<dbReference type="PANTHER" id="PTHR31099:SF49">
    <property type="entry name" value="MYOSIN HEAVY CHAIN-LIKE PROTEIN"/>
    <property type="match status" value="1"/>
</dbReference>
<organism evidence="1 2">
    <name type="scientific">Helianthus annuus</name>
    <name type="common">Common sunflower</name>
    <dbReference type="NCBI Taxonomy" id="4232"/>
    <lineage>
        <taxon>Eukaryota</taxon>
        <taxon>Viridiplantae</taxon>
        <taxon>Streptophyta</taxon>
        <taxon>Embryophyta</taxon>
        <taxon>Tracheophyta</taxon>
        <taxon>Spermatophyta</taxon>
        <taxon>Magnoliopsida</taxon>
        <taxon>eudicotyledons</taxon>
        <taxon>Gunneridae</taxon>
        <taxon>Pentapetalae</taxon>
        <taxon>asterids</taxon>
        <taxon>campanulids</taxon>
        <taxon>Asterales</taxon>
        <taxon>Asteraceae</taxon>
        <taxon>Asteroideae</taxon>
        <taxon>Heliantheae alliance</taxon>
        <taxon>Heliantheae</taxon>
        <taxon>Helianthus</taxon>
    </lineage>
</organism>
<dbReference type="PANTHER" id="PTHR31099">
    <property type="entry name" value="OS06G0165300 PROTEIN"/>
    <property type="match status" value="1"/>
</dbReference>
<evidence type="ECO:0000313" key="2">
    <source>
        <dbReference type="Proteomes" id="UP000215914"/>
    </source>
</evidence>
<sequence length="108" mass="12288">MSTAEDIVTVEETGGGVPLLKWDQGLFEQVVRGHQFADEWDAQYPARGQTTADAPPGYITLFADFFEEGNFRLLVTHFLGSILQYYAFHISQLSPMSLVRIRHFETVY</sequence>
<comment type="caution">
    <text evidence="1">The sequence shown here is derived from an EMBL/GenBank/DDBJ whole genome shotgun (WGS) entry which is preliminary data.</text>
</comment>
<dbReference type="EMBL" id="MNCJ02000330">
    <property type="protein sequence ID" value="KAF5765226.1"/>
    <property type="molecule type" value="Genomic_DNA"/>
</dbReference>
<reference evidence="1" key="2">
    <citation type="submission" date="2020-06" db="EMBL/GenBank/DDBJ databases">
        <title>Helianthus annuus Genome sequencing and assembly Release 2.</title>
        <authorList>
            <person name="Gouzy J."/>
            <person name="Langlade N."/>
            <person name="Munos S."/>
        </authorList>
    </citation>
    <scope>NUCLEOTIDE SEQUENCE</scope>
    <source>
        <tissue evidence="1">Leaves</tissue>
    </source>
</reference>
<protein>
    <submittedName>
        <fullName evidence="1">Uncharacterized protein</fullName>
    </submittedName>
</protein>
<accession>A0A9K3E1D1</accession>
<evidence type="ECO:0000313" key="1">
    <source>
        <dbReference type="EMBL" id="KAF5765226.1"/>
    </source>
</evidence>
<dbReference type="AlphaFoldDB" id="A0A9K3E1D1"/>